<protein>
    <recommendedName>
        <fullName evidence="3">VirK protein</fullName>
    </recommendedName>
</protein>
<gene>
    <name evidence="1" type="ORF">RsS93_18700</name>
</gene>
<dbReference type="Pfam" id="PF04393">
    <property type="entry name" value="DUF535"/>
    <property type="match status" value="1"/>
</dbReference>
<evidence type="ECO:0008006" key="3">
    <source>
        <dbReference type="Google" id="ProtNLM"/>
    </source>
</evidence>
<dbReference type="PANTHER" id="PTHR38785:SF1">
    <property type="entry name" value="HOMOLOG OF VIRK"/>
    <property type="match status" value="1"/>
</dbReference>
<keyword evidence="2" id="KW-1185">Reference proteome</keyword>
<evidence type="ECO:0000313" key="2">
    <source>
        <dbReference type="Proteomes" id="UP000390335"/>
    </source>
</evidence>
<comment type="caution">
    <text evidence="1">The sequence shown here is derived from an EMBL/GenBank/DDBJ whole genome shotgun (WGS) entry which is preliminary data.</text>
</comment>
<evidence type="ECO:0000313" key="1">
    <source>
        <dbReference type="EMBL" id="GES49256.1"/>
    </source>
</evidence>
<name>A0ABQ0Z150_9HYPH</name>
<accession>A0ABQ0Z150</accession>
<dbReference type="Proteomes" id="UP000390335">
    <property type="component" value="Unassembled WGS sequence"/>
</dbReference>
<dbReference type="EMBL" id="BLAJ01000002">
    <property type="protein sequence ID" value="GES49256.1"/>
    <property type="molecule type" value="Genomic_DNA"/>
</dbReference>
<proteinExistence type="predicted"/>
<sequence>MTFGLRVRWKRAFLFWCRFAANPLLTIRWWRFIAAFAATRELPPPHDELLQKPLSKFLVHGMPNSRRLFLLIEHFSIAETILSRDSMIRLWRGDWLEMGIVQGKCEAYACHIALADRSGGRHEGAFAIKLLRVSDQAVLCTVRFIFVNQGVEGRYTFVVGSMQGPRNAKHRIIEVTRDLAGLRPKEAILIVLQGLAAEGGMQHFLAISQARHPIQYRRRSRQSMLLSNIDAFWLERSGEPECVYGFQIPHSKIQKEDRRSQKKSWFLNIGELFH</sequence>
<dbReference type="InterPro" id="IPR007488">
    <property type="entry name" value="DUF535"/>
</dbReference>
<organism evidence="1 2">
    <name type="scientific">Rhizobium dioscoreae</name>
    <dbReference type="NCBI Taxonomy" id="2653122"/>
    <lineage>
        <taxon>Bacteria</taxon>
        <taxon>Pseudomonadati</taxon>
        <taxon>Pseudomonadota</taxon>
        <taxon>Alphaproteobacteria</taxon>
        <taxon>Hyphomicrobiales</taxon>
        <taxon>Rhizobiaceae</taxon>
        <taxon>Rhizobium/Agrobacterium group</taxon>
        <taxon>Rhizobium</taxon>
    </lineage>
</organism>
<dbReference type="RefSeq" id="WP_233789825.1">
    <property type="nucleotide sequence ID" value="NZ_BLAJ01000002.1"/>
</dbReference>
<reference evidence="1 2" key="1">
    <citation type="journal article" date="2020" name="Genome Biol. Evol.">
        <title>Rhizobium dioscoreae sp. nov., a plant growth-promoting bacterium isolated from yam (Dioscorea species).</title>
        <authorList>
            <person name="Ouyabe M."/>
            <person name="Tanaka N."/>
            <person name="Shiwa Y."/>
            <person name="Fujita N."/>
            <person name="Kikuno H."/>
            <person name="Babil P."/>
            <person name="Shiwachi H."/>
        </authorList>
    </citation>
    <scope>NUCLEOTIDE SEQUENCE [LARGE SCALE GENOMIC DNA]</scope>
    <source>
        <strain evidence="1 2">S-93</strain>
    </source>
</reference>
<dbReference type="PANTHER" id="PTHR38785">
    <property type="entry name" value="HOMOLOG OF VIRK"/>
    <property type="match status" value="1"/>
</dbReference>